<keyword evidence="3" id="KW-0805">Transcription regulation</keyword>
<evidence type="ECO:0000256" key="1">
    <source>
        <dbReference type="ARBA" id="ARBA00022723"/>
    </source>
</evidence>
<name>W9XH62_9EURO</name>
<organism evidence="6 7">
    <name type="scientific">Capronia epimyces CBS 606.96</name>
    <dbReference type="NCBI Taxonomy" id="1182542"/>
    <lineage>
        <taxon>Eukaryota</taxon>
        <taxon>Fungi</taxon>
        <taxon>Dikarya</taxon>
        <taxon>Ascomycota</taxon>
        <taxon>Pezizomycotina</taxon>
        <taxon>Eurotiomycetes</taxon>
        <taxon>Chaetothyriomycetidae</taxon>
        <taxon>Chaetothyriales</taxon>
        <taxon>Herpotrichiellaceae</taxon>
        <taxon>Capronia</taxon>
    </lineage>
</organism>
<dbReference type="PANTHER" id="PTHR47660:SF3">
    <property type="entry name" value="FINGER DOMAIN PROTEIN, PUTATIVE (AFU_ORTHOLOGUE AFUA_4G03310)-RELATED"/>
    <property type="match status" value="1"/>
</dbReference>
<evidence type="ECO:0000313" key="7">
    <source>
        <dbReference type="Proteomes" id="UP000019478"/>
    </source>
</evidence>
<evidence type="ECO:0000256" key="4">
    <source>
        <dbReference type="ARBA" id="ARBA00023163"/>
    </source>
</evidence>
<keyword evidence="7" id="KW-1185">Reference proteome</keyword>
<dbReference type="RefSeq" id="XP_007736142.1">
    <property type="nucleotide sequence ID" value="XM_007737952.1"/>
</dbReference>
<keyword evidence="4" id="KW-0804">Transcription</keyword>
<dbReference type="EMBL" id="AMGY01000007">
    <property type="protein sequence ID" value="EXJ79568.1"/>
    <property type="molecule type" value="Genomic_DNA"/>
</dbReference>
<keyword evidence="1" id="KW-0479">Metal-binding</keyword>
<comment type="caution">
    <text evidence="6">The sequence shown here is derived from an EMBL/GenBank/DDBJ whole genome shotgun (WGS) entry which is preliminary data.</text>
</comment>
<dbReference type="STRING" id="1182542.W9XH62"/>
<proteinExistence type="predicted"/>
<dbReference type="eggNOG" id="ENOG502S073">
    <property type="taxonomic scope" value="Eukaryota"/>
</dbReference>
<keyword evidence="5" id="KW-0539">Nucleus</keyword>
<dbReference type="GO" id="GO:0046872">
    <property type="term" value="F:metal ion binding"/>
    <property type="evidence" value="ECO:0007669"/>
    <property type="project" value="UniProtKB-KW"/>
</dbReference>
<dbReference type="HOGENOM" id="CLU_044368_1_0_1"/>
<evidence type="ECO:0000256" key="2">
    <source>
        <dbReference type="ARBA" id="ARBA00022833"/>
    </source>
</evidence>
<keyword evidence="2" id="KW-0862">Zinc</keyword>
<dbReference type="GeneID" id="19171942"/>
<evidence type="ECO:0000313" key="6">
    <source>
        <dbReference type="EMBL" id="EXJ79568.1"/>
    </source>
</evidence>
<dbReference type="Proteomes" id="UP000019478">
    <property type="component" value="Unassembled WGS sequence"/>
</dbReference>
<sequence length="302" mass="34287">MVRVNSDLIDVLHMEQPHAQHNADLIIQSLRSIPAMMIRRETFPWFIHPQTQLLLKGSRGALPEALATCMSLAQMFASRTPETSRFLWRSIKIECRRFTDEVCIVPNLSSECMLTIHKIHHMSIFESLATMQASMVYLTMIIVDSSREAEEHRLEFLHALHDLYISFKSMCGGHACGNELSSPSLTWEDWIFAESRRRLTNLWFLMSCAVCVKNGVSCDASQSYRSLPLPSSKSLWEAPTQSAWEAEYKGSRIFHHSGMVTLGDLLDVQQAPYMPSNIRKLDLWNAGIDNLGSLLNLVGTML</sequence>
<dbReference type="OrthoDB" id="5423818at2759"/>
<protein>
    <submittedName>
        <fullName evidence="6">Uncharacterized protein</fullName>
    </submittedName>
</protein>
<evidence type="ECO:0000256" key="3">
    <source>
        <dbReference type="ARBA" id="ARBA00023015"/>
    </source>
</evidence>
<dbReference type="AlphaFoldDB" id="W9XH62"/>
<dbReference type="PANTHER" id="PTHR47660">
    <property type="entry name" value="TRANSCRIPTION FACTOR WITH C2H2 AND ZN(2)-CYS(6) DNA BINDING DOMAIN (EUROFUNG)-RELATED-RELATED"/>
    <property type="match status" value="1"/>
</dbReference>
<gene>
    <name evidence="6" type="ORF">A1O3_07847</name>
</gene>
<accession>W9XH62</accession>
<evidence type="ECO:0000256" key="5">
    <source>
        <dbReference type="ARBA" id="ARBA00023242"/>
    </source>
</evidence>
<reference evidence="6 7" key="1">
    <citation type="submission" date="2013-03" db="EMBL/GenBank/DDBJ databases">
        <title>The Genome Sequence of Capronia epimyces CBS 606.96.</title>
        <authorList>
            <consortium name="The Broad Institute Genomics Platform"/>
            <person name="Cuomo C."/>
            <person name="de Hoog S."/>
            <person name="Gorbushina A."/>
            <person name="Walker B."/>
            <person name="Young S.K."/>
            <person name="Zeng Q."/>
            <person name="Gargeya S."/>
            <person name="Fitzgerald M."/>
            <person name="Haas B."/>
            <person name="Abouelleil A."/>
            <person name="Allen A.W."/>
            <person name="Alvarado L."/>
            <person name="Arachchi H.M."/>
            <person name="Berlin A.M."/>
            <person name="Chapman S.B."/>
            <person name="Gainer-Dewar J."/>
            <person name="Goldberg J."/>
            <person name="Griggs A."/>
            <person name="Gujja S."/>
            <person name="Hansen M."/>
            <person name="Howarth C."/>
            <person name="Imamovic A."/>
            <person name="Ireland A."/>
            <person name="Larimer J."/>
            <person name="McCowan C."/>
            <person name="Murphy C."/>
            <person name="Pearson M."/>
            <person name="Poon T.W."/>
            <person name="Priest M."/>
            <person name="Roberts A."/>
            <person name="Saif S."/>
            <person name="Shea T."/>
            <person name="Sisk P."/>
            <person name="Sykes S."/>
            <person name="Wortman J."/>
            <person name="Nusbaum C."/>
            <person name="Birren B."/>
        </authorList>
    </citation>
    <scope>NUCLEOTIDE SEQUENCE [LARGE SCALE GENOMIC DNA]</scope>
    <source>
        <strain evidence="6 7">CBS 606.96</strain>
    </source>
</reference>